<gene>
    <name evidence="1" type="ORF">RFH988_LOCUS35464</name>
</gene>
<name>A0A815M4L1_9BILA</name>
<dbReference type="InterPro" id="IPR029866">
    <property type="entry name" value="StAR"/>
</dbReference>
<evidence type="ECO:0000313" key="1">
    <source>
        <dbReference type="EMBL" id="CAF1417430.1"/>
    </source>
</evidence>
<dbReference type="GO" id="GO:0006694">
    <property type="term" value="P:steroid biosynthetic process"/>
    <property type="evidence" value="ECO:0007669"/>
    <property type="project" value="InterPro"/>
</dbReference>
<evidence type="ECO:0000313" key="2">
    <source>
        <dbReference type="Proteomes" id="UP000663882"/>
    </source>
</evidence>
<dbReference type="GO" id="GO:0005739">
    <property type="term" value="C:mitochondrion"/>
    <property type="evidence" value="ECO:0007669"/>
    <property type="project" value="InterPro"/>
</dbReference>
<dbReference type="EMBL" id="CAJNOO010005411">
    <property type="protein sequence ID" value="CAF1417430.1"/>
    <property type="molecule type" value="Genomic_DNA"/>
</dbReference>
<protein>
    <submittedName>
        <fullName evidence="1">Uncharacterized protein</fullName>
    </submittedName>
</protein>
<dbReference type="PANTHER" id="PTHR46489:SF1">
    <property type="entry name" value="STEROIDOGENIC ACUTE REGULATORY PROTEIN, MITOCHONDRIAL"/>
    <property type="match status" value="1"/>
</dbReference>
<dbReference type="GO" id="GO:0015485">
    <property type="term" value="F:cholesterol binding"/>
    <property type="evidence" value="ECO:0007669"/>
    <property type="project" value="InterPro"/>
</dbReference>
<dbReference type="InterPro" id="IPR023393">
    <property type="entry name" value="START-like_dom_sf"/>
</dbReference>
<dbReference type="GO" id="GO:0120020">
    <property type="term" value="F:cholesterol transfer activity"/>
    <property type="evidence" value="ECO:0007669"/>
    <property type="project" value="InterPro"/>
</dbReference>
<dbReference type="Proteomes" id="UP000663882">
    <property type="component" value="Unassembled WGS sequence"/>
</dbReference>
<proteinExistence type="predicted"/>
<dbReference type="OrthoDB" id="74575at2759"/>
<dbReference type="PANTHER" id="PTHR46489">
    <property type="entry name" value="STEROIDOGENIC ACUTE REGULATORY PROTEIN, MITOCHONDRIAL"/>
    <property type="match status" value="1"/>
</dbReference>
<reference evidence="1" key="1">
    <citation type="submission" date="2021-02" db="EMBL/GenBank/DDBJ databases">
        <authorList>
            <person name="Nowell W R."/>
        </authorList>
    </citation>
    <scope>NUCLEOTIDE SEQUENCE</scope>
</reference>
<comment type="caution">
    <text evidence="1">The sequence shown here is derived from an EMBL/GenBank/DDBJ whole genome shotgun (WGS) entry which is preliminary data.</text>
</comment>
<feature type="non-terminal residue" evidence="1">
    <location>
        <position position="1"/>
    </location>
</feature>
<organism evidence="1 2">
    <name type="scientific">Rotaria sordida</name>
    <dbReference type="NCBI Taxonomy" id="392033"/>
    <lineage>
        <taxon>Eukaryota</taxon>
        <taxon>Metazoa</taxon>
        <taxon>Spiralia</taxon>
        <taxon>Gnathifera</taxon>
        <taxon>Rotifera</taxon>
        <taxon>Eurotatoria</taxon>
        <taxon>Bdelloidea</taxon>
        <taxon>Philodinida</taxon>
        <taxon>Philodinidae</taxon>
        <taxon>Rotaria</taxon>
    </lineage>
</organism>
<dbReference type="Gene3D" id="3.30.530.20">
    <property type="match status" value="1"/>
</dbReference>
<dbReference type="GO" id="GO:0050810">
    <property type="term" value="P:regulation of steroid biosynthetic process"/>
    <property type="evidence" value="ECO:0007669"/>
    <property type="project" value="TreeGrafter"/>
</dbReference>
<accession>A0A815M4L1</accession>
<dbReference type="AlphaFoldDB" id="A0A815M4L1"/>
<sequence>MRSALTTPNFLRNYSSLDANKEETKQGSLRSVHSDSNVAQSILEESSVVFDNNEDYEKQADETIDEIWKIFKDDNSWLEEAKSCDGFDIVFSKIYPKWGKIFRLTSNIIGSHSDIVEILFERQEDIPKWSPTVNNCK</sequence>
<dbReference type="GO" id="GO:0032367">
    <property type="term" value="P:intracellular cholesterol transport"/>
    <property type="evidence" value="ECO:0007669"/>
    <property type="project" value="TreeGrafter"/>
</dbReference>